<evidence type="ECO:0000256" key="1">
    <source>
        <dbReference type="SAM" id="MobiDB-lite"/>
    </source>
</evidence>
<evidence type="ECO:0000313" key="4">
    <source>
        <dbReference type="Proteomes" id="UP000612055"/>
    </source>
</evidence>
<dbReference type="EMBL" id="JAEHOE010000039">
    <property type="protein sequence ID" value="KAG2493147.1"/>
    <property type="molecule type" value="Genomic_DNA"/>
</dbReference>
<feature type="compositionally biased region" description="Low complexity" evidence="1">
    <location>
        <begin position="882"/>
        <end position="920"/>
    </location>
</feature>
<protein>
    <recommendedName>
        <fullName evidence="2">RecA family profile 1 domain-containing protein</fullName>
    </recommendedName>
</protein>
<dbReference type="InterPro" id="IPR008269">
    <property type="entry name" value="Lon_proteolytic"/>
</dbReference>
<dbReference type="GO" id="GO:0140664">
    <property type="term" value="F:ATP-dependent DNA damage sensor activity"/>
    <property type="evidence" value="ECO:0007669"/>
    <property type="project" value="InterPro"/>
</dbReference>
<feature type="compositionally biased region" description="Low complexity" evidence="1">
    <location>
        <begin position="816"/>
        <end position="854"/>
    </location>
</feature>
<dbReference type="Gene3D" id="3.30.230.10">
    <property type="match status" value="1"/>
</dbReference>
<accession>A0A835Y0S6</accession>
<feature type="domain" description="RecA family profile 1" evidence="2">
    <location>
        <begin position="177"/>
        <end position="428"/>
    </location>
</feature>
<sequence>MHGANISTQGPDPAATQLGTQHLSRPPAVLPDLPSAARRAAGLRVAALGAAGASAPKPRLVYICANCGAQCMQWAGRCPSCNRPGTVSRDPVPREPPAGAAGAGGASGGGAGMQAMQRIQQGLNGQPATANGQRSMGWVGGGGGDGGGGADASLDAPLSLRALYDKMEAEGFAGRGRIPLSGRTGVEVQRVLGGGVVPGALVLIGGDPGVGKSTLTLQVAAMMAHPEIDFDALEGDVPAPPPAAAAPLPPLGAELEAGFEPGAGAGDGLATAQAAADAVGGAGETMYDQPEEVDEWGVSDPSIASGGSYSYDSGAVQAPAAGAAVREPCTVLYVTAEETREQVVARSRRMGLHLCERVVVLCGCEMEAVIRTVLQVRPQAVVLDSINTVYMRSLASAPGTVNQIRECGQMLLRMAKDNHVAVFIVGHVTKQGDMAGPNTLAHMVDTVLFLEGDVAQSVRLLRVVKNRHGSDAECGVFTMDRNGLHAVANHSALFLESRLMEGGEGAPEEEGASSVVGVTLQGSRAILVEVQALVSPLGERAAASASALSYRSSSGFDRTRLSNLCAILDKAVPTMELSNCSVIVNVVGGGQVKDVATDLPLAVAIASSYFNVAVPRDLAVCGEVDLAGRVRRSFQRLDVRLKEAAKLGFKRVVIPATKDWQRLASDPQLVEAGVQVIAVRSVAEALMAALGPMAIGHRPPNVMPPARGKPPPGTGPPGSRFRRRGGGGGGGGRSGNRGGGGAGSGGGGYDDEPMPPPPNIVTAGDWPRAAAMGGLAAAYAAAASAPPAAGGGMWVGGDNVASGDISGATWGGAGPWAGEQGQAAEWAAQQEWGAPGSAQGEWAGHEQQGQQGWWGQEGGGGDGYWGQAPAQGYGGGWGSGGPAEAAASGDETEPAAPLAALSPSPSPYSPAVAPGAYAPAAPSPFSPAVPPPPPPPAAPTTTPPGAAARQGGDELPAEASLSERRRARRKAGGGGDGSKG</sequence>
<dbReference type="PANTHER" id="PTHR32472:SF10">
    <property type="entry name" value="DNA REPAIR PROTEIN RADA-LIKE PROTEIN"/>
    <property type="match status" value="1"/>
</dbReference>
<dbReference type="GO" id="GO:0004176">
    <property type="term" value="F:ATP-dependent peptidase activity"/>
    <property type="evidence" value="ECO:0007669"/>
    <property type="project" value="InterPro"/>
</dbReference>
<dbReference type="Gene3D" id="3.40.50.300">
    <property type="entry name" value="P-loop containing nucleotide triphosphate hydrolases"/>
    <property type="match status" value="2"/>
</dbReference>
<feature type="compositionally biased region" description="Gly residues" evidence="1">
    <location>
        <begin position="855"/>
        <end position="864"/>
    </location>
</feature>
<feature type="compositionally biased region" description="Gly residues" evidence="1">
    <location>
        <begin position="138"/>
        <end position="150"/>
    </location>
</feature>
<feature type="region of interest" description="Disordered" evidence="1">
    <location>
        <begin position="696"/>
        <end position="765"/>
    </location>
</feature>
<dbReference type="AlphaFoldDB" id="A0A835Y0S6"/>
<organism evidence="3 4">
    <name type="scientific">Edaphochlamys debaryana</name>
    <dbReference type="NCBI Taxonomy" id="47281"/>
    <lineage>
        <taxon>Eukaryota</taxon>
        <taxon>Viridiplantae</taxon>
        <taxon>Chlorophyta</taxon>
        <taxon>core chlorophytes</taxon>
        <taxon>Chlorophyceae</taxon>
        <taxon>CS clade</taxon>
        <taxon>Chlamydomonadales</taxon>
        <taxon>Chlamydomonadales incertae sedis</taxon>
        <taxon>Edaphochlamys</taxon>
    </lineage>
</organism>
<feature type="compositionally biased region" description="Gly residues" evidence="1">
    <location>
        <begin position="872"/>
        <end position="881"/>
    </location>
</feature>
<proteinExistence type="predicted"/>
<dbReference type="SUPFAM" id="SSF52540">
    <property type="entry name" value="P-loop containing nucleoside triphosphate hydrolases"/>
    <property type="match status" value="1"/>
</dbReference>
<feature type="compositionally biased region" description="Pro residues" evidence="1">
    <location>
        <begin position="701"/>
        <end position="715"/>
    </location>
</feature>
<dbReference type="InterPro" id="IPR020588">
    <property type="entry name" value="RecA_ATP-bd"/>
</dbReference>
<dbReference type="GO" id="GO:0006508">
    <property type="term" value="P:proteolysis"/>
    <property type="evidence" value="ECO:0007669"/>
    <property type="project" value="InterPro"/>
</dbReference>
<feature type="compositionally biased region" description="Gly residues" evidence="1">
    <location>
        <begin position="726"/>
        <end position="748"/>
    </location>
</feature>
<gene>
    <name evidence="3" type="ORF">HYH03_008571</name>
</gene>
<dbReference type="Pfam" id="PF13481">
    <property type="entry name" value="AAA_25"/>
    <property type="match status" value="1"/>
</dbReference>
<feature type="compositionally biased region" description="Polar residues" evidence="1">
    <location>
        <begin position="117"/>
        <end position="134"/>
    </location>
</feature>
<evidence type="ECO:0000313" key="3">
    <source>
        <dbReference type="EMBL" id="KAG2493147.1"/>
    </source>
</evidence>
<reference evidence="3" key="1">
    <citation type="journal article" date="2020" name="bioRxiv">
        <title>Comparative genomics of Chlamydomonas.</title>
        <authorList>
            <person name="Craig R.J."/>
            <person name="Hasan A.R."/>
            <person name="Ness R.W."/>
            <person name="Keightley P.D."/>
        </authorList>
    </citation>
    <scope>NUCLEOTIDE SEQUENCE</scope>
    <source>
        <strain evidence="3">CCAP 11/70</strain>
    </source>
</reference>
<name>A0A835Y0S6_9CHLO</name>
<dbReference type="OrthoDB" id="41505at2759"/>
<evidence type="ECO:0000259" key="2">
    <source>
        <dbReference type="PROSITE" id="PS50162"/>
    </source>
</evidence>
<dbReference type="SUPFAM" id="SSF54211">
    <property type="entry name" value="Ribosomal protein S5 domain 2-like"/>
    <property type="match status" value="1"/>
</dbReference>
<dbReference type="Pfam" id="PF05362">
    <property type="entry name" value="Lon_C"/>
    <property type="match status" value="1"/>
</dbReference>
<dbReference type="Proteomes" id="UP000612055">
    <property type="component" value="Unassembled WGS sequence"/>
</dbReference>
<dbReference type="PROSITE" id="PS50162">
    <property type="entry name" value="RECA_2"/>
    <property type="match status" value="1"/>
</dbReference>
<feature type="compositionally biased region" description="Pro residues" evidence="1">
    <location>
        <begin position="921"/>
        <end position="942"/>
    </location>
</feature>
<dbReference type="InterPro" id="IPR027417">
    <property type="entry name" value="P-loop_NTPase"/>
</dbReference>
<dbReference type="PANTHER" id="PTHR32472">
    <property type="entry name" value="DNA REPAIR PROTEIN RADA"/>
    <property type="match status" value="1"/>
</dbReference>
<keyword evidence="4" id="KW-1185">Reference proteome</keyword>
<dbReference type="InterPro" id="IPR020568">
    <property type="entry name" value="Ribosomal_Su5_D2-typ_SF"/>
</dbReference>
<dbReference type="GO" id="GO:0005524">
    <property type="term" value="F:ATP binding"/>
    <property type="evidence" value="ECO:0007669"/>
    <property type="project" value="InterPro"/>
</dbReference>
<dbReference type="GO" id="GO:0004252">
    <property type="term" value="F:serine-type endopeptidase activity"/>
    <property type="evidence" value="ECO:0007669"/>
    <property type="project" value="InterPro"/>
</dbReference>
<feature type="compositionally biased region" description="Gly residues" evidence="1">
    <location>
        <begin position="101"/>
        <end position="112"/>
    </location>
</feature>
<dbReference type="InterPro" id="IPR014721">
    <property type="entry name" value="Ribsml_uS5_D2-typ_fold_subgr"/>
</dbReference>
<comment type="caution">
    <text evidence="3">The sequence shown here is derived from an EMBL/GenBank/DDBJ whole genome shotgun (WGS) entry which is preliminary data.</text>
</comment>
<dbReference type="GO" id="GO:0000725">
    <property type="term" value="P:recombinational repair"/>
    <property type="evidence" value="ECO:0007669"/>
    <property type="project" value="TreeGrafter"/>
</dbReference>
<feature type="region of interest" description="Disordered" evidence="1">
    <location>
        <begin position="811"/>
        <end position="980"/>
    </location>
</feature>
<feature type="region of interest" description="Disordered" evidence="1">
    <location>
        <begin position="85"/>
        <end position="150"/>
    </location>
</feature>
<dbReference type="GO" id="GO:0003677">
    <property type="term" value="F:DNA binding"/>
    <property type="evidence" value="ECO:0007669"/>
    <property type="project" value="InterPro"/>
</dbReference>